<evidence type="ECO:0000313" key="1">
    <source>
        <dbReference type="Proteomes" id="UP000095283"/>
    </source>
</evidence>
<accession>A0A1I7W7S5</accession>
<dbReference type="WBParaSite" id="Hba_00690">
    <property type="protein sequence ID" value="Hba_00690"/>
    <property type="gene ID" value="Hba_00690"/>
</dbReference>
<dbReference type="AlphaFoldDB" id="A0A1I7W7S5"/>
<proteinExistence type="predicted"/>
<dbReference type="Proteomes" id="UP000095283">
    <property type="component" value="Unplaced"/>
</dbReference>
<organism evidence="1 2">
    <name type="scientific">Heterorhabditis bacteriophora</name>
    <name type="common">Entomopathogenic nematode worm</name>
    <dbReference type="NCBI Taxonomy" id="37862"/>
    <lineage>
        <taxon>Eukaryota</taxon>
        <taxon>Metazoa</taxon>
        <taxon>Ecdysozoa</taxon>
        <taxon>Nematoda</taxon>
        <taxon>Chromadorea</taxon>
        <taxon>Rhabditida</taxon>
        <taxon>Rhabditina</taxon>
        <taxon>Rhabditomorpha</taxon>
        <taxon>Strongyloidea</taxon>
        <taxon>Heterorhabditidae</taxon>
        <taxon>Heterorhabditis</taxon>
    </lineage>
</organism>
<protein>
    <submittedName>
        <fullName evidence="2">Uncharacterized protein</fullName>
    </submittedName>
</protein>
<keyword evidence="1" id="KW-1185">Reference proteome</keyword>
<name>A0A1I7W7S5_HETBA</name>
<sequence length="25" mass="3128">MLIHNNINLRYKTNSYKIIYLYILL</sequence>
<evidence type="ECO:0000313" key="2">
    <source>
        <dbReference type="WBParaSite" id="Hba_00690"/>
    </source>
</evidence>
<reference evidence="2" key="1">
    <citation type="submission" date="2016-11" db="UniProtKB">
        <authorList>
            <consortium name="WormBaseParasite"/>
        </authorList>
    </citation>
    <scope>IDENTIFICATION</scope>
</reference>